<accession>A0A8S1Q7Y7</accession>
<feature type="transmembrane region" description="Helical" evidence="5">
    <location>
        <begin position="362"/>
        <end position="380"/>
    </location>
</feature>
<evidence type="ECO:0000256" key="3">
    <source>
        <dbReference type="ARBA" id="ARBA00022989"/>
    </source>
</evidence>
<evidence type="ECO:0000256" key="5">
    <source>
        <dbReference type="SAM" id="Phobius"/>
    </source>
</evidence>
<feature type="transmembrane region" description="Helical" evidence="5">
    <location>
        <begin position="186"/>
        <end position="209"/>
    </location>
</feature>
<evidence type="ECO:0000256" key="2">
    <source>
        <dbReference type="ARBA" id="ARBA00022692"/>
    </source>
</evidence>
<keyword evidence="2 5" id="KW-0812">Transmembrane</keyword>
<feature type="transmembrane region" description="Helical" evidence="5">
    <location>
        <begin position="271"/>
        <end position="293"/>
    </location>
</feature>
<feature type="transmembrane region" description="Helical" evidence="5">
    <location>
        <begin position="332"/>
        <end position="350"/>
    </location>
</feature>
<sequence length="400" mass="43754">MDYQLPSLADPFTWVSYTILGILVGLSQAGGIGGGPIISPVMMVLLGCPSKKAIWNTYIMLLGGSLGNFLRLGKERTANGSAPLINYQLVQITLPLLLAGAILGVATGKWMPKLIIVIFLFGILLTVFLKTKSLYFKTRSKEMNDQLIPVELKELTVQKESNHSKELNIIREKDSRLYPIEPLTEISLTILIIIVVTLLKGSGAVPSILGIDFCGYGYHFFNFAIFGIAFYNVQRYRKYISKDEEYKESIGYDFADGKMSSVFDITVKSSLYAGFLGGLVGLGGGVVLTPLWLETGINPPRAAASATFTVLFTSSISVFIIALSGGYQFSEFVILGLVSSFGSYLVAGFLKKLVKKYKRESILIQVLLGVIAFGLIILPFQSIKDVYQNPLGAIQFGRLC</sequence>
<feature type="transmembrane region" description="Helical" evidence="5">
    <location>
        <begin position="305"/>
        <end position="325"/>
    </location>
</feature>
<keyword evidence="7" id="KW-1185">Reference proteome</keyword>
<evidence type="ECO:0000256" key="1">
    <source>
        <dbReference type="ARBA" id="ARBA00004141"/>
    </source>
</evidence>
<organism evidence="6 7">
    <name type="scientific">Paramecium primaurelia</name>
    <dbReference type="NCBI Taxonomy" id="5886"/>
    <lineage>
        <taxon>Eukaryota</taxon>
        <taxon>Sar</taxon>
        <taxon>Alveolata</taxon>
        <taxon>Ciliophora</taxon>
        <taxon>Intramacronucleata</taxon>
        <taxon>Oligohymenophorea</taxon>
        <taxon>Peniculida</taxon>
        <taxon>Parameciidae</taxon>
        <taxon>Paramecium</taxon>
    </lineage>
</organism>
<dbReference type="GO" id="GO:0016567">
    <property type="term" value="P:protein ubiquitination"/>
    <property type="evidence" value="ECO:0007669"/>
    <property type="project" value="TreeGrafter"/>
</dbReference>
<keyword evidence="3 5" id="KW-1133">Transmembrane helix</keyword>
<feature type="transmembrane region" description="Helical" evidence="5">
    <location>
        <begin position="84"/>
        <end position="104"/>
    </location>
</feature>
<dbReference type="PANTHER" id="PTHR14255:SF3">
    <property type="entry name" value="SULFITE EXPORTER TAUE_SAFE FAMILY PROTEIN 5-RELATED"/>
    <property type="match status" value="1"/>
</dbReference>
<dbReference type="Pfam" id="PF01925">
    <property type="entry name" value="TauE"/>
    <property type="match status" value="1"/>
</dbReference>
<name>A0A8S1Q7Y7_PARPR</name>
<dbReference type="AlphaFoldDB" id="A0A8S1Q7Y7"/>
<feature type="transmembrane region" description="Helical" evidence="5">
    <location>
        <begin position="12"/>
        <end position="33"/>
    </location>
</feature>
<keyword evidence="4 5" id="KW-0472">Membrane</keyword>
<evidence type="ECO:0000313" key="6">
    <source>
        <dbReference type="EMBL" id="CAD8111413.1"/>
    </source>
</evidence>
<evidence type="ECO:0000256" key="4">
    <source>
        <dbReference type="ARBA" id="ARBA00023136"/>
    </source>
</evidence>
<gene>
    <name evidence="6" type="ORF">PPRIM_AZ9-3.1.T1470103</name>
</gene>
<dbReference type="InterPro" id="IPR002781">
    <property type="entry name" value="TM_pro_TauE-like"/>
</dbReference>
<evidence type="ECO:0000313" key="7">
    <source>
        <dbReference type="Proteomes" id="UP000688137"/>
    </source>
</evidence>
<feature type="transmembrane region" description="Helical" evidence="5">
    <location>
        <begin position="215"/>
        <end position="233"/>
    </location>
</feature>
<feature type="transmembrane region" description="Helical" evidence="5">
    <location>
        <begin position="53"/>
        <end position="72"/>
    </location>
</feature>
<protein>
    <submittedName>
        <fullName evidence="6">Uncharacterized protein</fullName>
    </submittedName>
</protein>
<comment type="caution">
    <text evidence="6">The sequence shown here is derived from an EMBL/GenBank/DDBJ whole genome shotgun (WGS) entry which is preliminary data.</text>
</comment>
<dbReference type="Proteomes" id="UP000688137">
    <property type="component" value="Unassembled WGS sequence"/>
</dbReference>
<proteinExistence type="predicted"/>
<reference evidence="6" key="1">
    <citation type="submission" date="2021-01" db="EMBL/GenBank/DDBJ databases">
        <authorList>
            <consortium name="Genoscope - CEA"/>
            <person name="William W."/>
        </authorList>
    </citation>
    <scope>NUCLEOTIDE SEQUENCE</scope>
</reference>
<dbReference type="PANTHER" id="PTHR14255">
    <property type="entry name" value="CEREBLON"/>
    <property type="match status" value="1"/>
</dbReference>
<feature type="transmembrane region" description="Helical" evidence="5">
    <location>
        <begin position="110"/>
        <end position="129"/>
    </location>
</feature>
<comment type="subcellular location">
    <subcellularLocation>
        <location evidence="1">Membrane</location>
        <topology evidence="1">Multi-pass membrane protein</topology>
    </subcellularLocation>
</comment>
<dbReference type="EMBL" id="CAJJDM010000151">
    <property type="protein sequence ID" value="CAD8111413.1"/>
    <property type="molecule type" value="Genomic_DNA"/>
</dbReference>
<dbReference type="OMA" id="PIHIAFC"/>
<dbReference type="GO" id="GO:0016020">
    <property type="term" value="C:membrane"/>
    <property type="evidence" value="ECO:0007669"/>
    <property type="project" value="UniProtKB-SubCell"/>
</dbReference>
<dbReference type="GO" id="GO:0031464">
    <property type="term" value="C:Cul4A-RING E3 ubiquitin ligase complex"/>
    <property type="evidence" value="ECO:0007669"/>
    <property type="project" value="TreeGrafter"/>
</dbReference>